<evidence type="ECO:0000259" key="6">
    <source>
        <dbReference type="PROSITE" id="PS50056"/>
    </source>
</evidence>
<dbReference type="CDD" id="cd17657">
    <property type="entry name" value="CDC14_N"/>
    <property type="match status" value="1"/>
</dbReference>
<dbReference type="CDD" id="cd14499">
    <property type="entry name" value="CDC14_C"/>
    <property type="match status" value="1"/>
</dbReference>
<accession>A0AAU9IBG2</accession>
<protein>
    <recommendedName>
        <fullName evidence="2">protein-tyrosine-phosphatase</fullName>
        <ecNumber evidence="2">3.1.3.48</ecNumber>
    </recommendedName>
</protein>
<dbReference type="PROSITE" id="PS00383">
    <property type="entry name" value="TYR_PHOSPHATASE_1"/>
    <property type="match status" value="1"/>
</dbReference>
<dbReference type="FunFam" id="3.90.190.10:FF:000006">
    <property type="entry name" value="Dual specificity protein phosphatase CDC14B"/>
    <property type="match status" value="1"/>
</dbReference>
<reference evidence="7" key="1">
    <citation type="submission" date="2021-09" db="EMBL/GenBank/DDBJ databases">
        <authorList>
            <consortium name="AG Swart"/>
            <person name="Singh M."/>
            <person name="Singh A."/>
            <person name="Seah K."/>
            <person name="Emmerich C."/>
        </authorList>
    </citation>
    <scope>NUCLEOTIDE SEQUENCE</scope>
    <source>
        <strain evidence="7">ATCC30299</strain>
    </source>
</reference>
<dbReference type="InterPro" id="IPR050561">
    <property type="entry name" value="PTP"/>
</dbReference>
<organism evidence="7 8">
    <name type="scientific">Blepharisma stoltei</name>
    <dbReference type="NCBI Taxonomy" id="1481888"/>
    <lineage>
        <taxon>Eukaryota</taxon>
        <taxon>Sar</taxon>
        <taxon>Alveolata</taxon>
        <taxon>Ciliophora</taxon>
        <taxon>Postciliodesmatophora</taxon>
        <taxon>Heterotrichea</taxon>
        <taxon>Heterotrichida</taxon>
        <taxon>Blepharismidae</taxon>
        <taxon>Blepharisma</taxon>
    </lineage>
</organism>
<dbReference type="AlphaFoldDB" id="A0AAU9IBG2"/>
<keyword evidence="3" id="KW-0378">Hydrolase</keyword>
<dbReference type="InterPro" id="IPR020422">
    <property type="entry name" value="TYR_PHOSPHATASE_DUAL_dom"/>
</dbReference>
<evidence type="ECO:0000313" key="7">
    <source>
        <dbReference type="EMBL" id="CAG9311522.1"/>
    </source>
</evidence>
<dbReference type="EMBL" id="CAJZBQ010000004">
    <property type="protein sequence ID" value="CAG9311522.1"/>
    <property type="molecule type" value="Genomic_DNA"/>
</dbReference>
<dbReference type="SMART" id="SM00195">
    <property type="entry name" value="DSPc"/>
    <property type="match status" value="1"/>
</dbReference>
<dbReference type="Pfam" id="PF14671">
    <property type="entry name" value="DSPn"/>
    <property type="match status" value="1"/>
</dbReference>
<dbReference type="Gene3D" id="3.90.190.10">
    <property type="entry name" value="Protein tyrosine phosphatase superfamily"/>
    <property type="match status" value="2"/>
</dbReference>
<evidence type="ECO:0000259" key="5">
    <source>
        <dbReference type="PROSITE" id="PS50054"/>
    </source>
</evidence>
<dbReference type="PROSITE" id="PS50056">
    <property type="entry name" value="TYR_PHOSPHATASE_2"/>
    <property type="match status" value="1"/>
</dbReference>
<sequence>MLSCSSSEIIKNRLYWISDVSPPRNRPNSYFICIDSDLIYKPFCYDFGPLNLALTYRYCVQLERLLKDPRYEYQRIYHYTSEKAEKKANSAYLICAFQVIVLGRTAEEAFSPFEMHDLEPFRDASDGECWYECTIKHCISALETAIRLKWFDYRSFNVKEYEFYEKVENGDANWIIPDKFLAFSSPSEKQHNEDRRMTPEDYSKIFRKLGISTVIRLNKRGYQPERFTREGIKHHELYFMDGSIPDSEIIRNFIDIGLKEKSVIAVHCKAGLGRTGTLIGCYAIRVFNFPAHEFIAWCRICRPGSILGPQQQFLLDYEEGLKISRCRPRSLSMTFEEKIKAYIGDPGQAEKLLEAKKHNQQSDSFKENRARIPSAHQRVKSVSYEIPTEGFPSQPFRPNLYLRRHGSVLY</sequence>
<comment type="caution">
    <text evidence="7">The sequence shown here is derived from an EMBL/GenBank/DDBJ whole genome shotgun (WGS) entry which is preliminary data.</text>
</comment>
<comment type="similarity">
    <text evidence="1">Belongs to the protein-tyrosine phosphatase family. Non-receptor class CDC14 subfamily.</text>
</comment>
<dbReference type="GO" id="GO:0004725">
    <property type="term" value="F:protein tyrosine phosphatase activity"/>
    <property type="evidence" value="ECO:0007669"/>
    <property type="project" value="UniProtKB-EC"/>
</dbReference>
<dbReference type="Pfam" id="PF22784">
    <property type="entry name" value="PTP-SAK"/>
    <property type="match status" value="1"/>
</dbReference>
<dbReference type="InterPro" id="IPR029021">
    <property type="entry name" value="Prot-tyrosine_phosphatase-like"/>
</dbReference>
<dbReference type="InterPro" id="IPR044506">
    <property type="entry name" value="CDC14_C"/>
</dbReference>
<evidence type="ECO:0000256" key="2">
    <source>
        <dbReference type="ARBA" id="ARBA00013064"/>
    </source>
</evidence>
<dbReference type="PROSITE" id="PS50054">
    <property type="entry name" value="TYR_PHOSPHATASE_DUAL"/>
    <property type="match status" value="1"/>
</dbReference>
<dbReference type="Proteomes" id="UP001162131">
    <property type="component" value="Unassembled WGS sequence"/>
</dbReference>
<dbReference type="EC" id="3.1.3.48" evidence="2"/>
<dbReference type="InterPro" id="IPR000387">
    <property type="entry name" value="Tyr_Pase_dom"/>
</dbReference>
<feature type="domain" description="Tyrosine specific protein phosphatases" evidence="6">
    <location>
        <begin position="248"/>
        <end position="313"/>
    </location>
</feature>
<feature type="domain" description="Tyrosine-protein phosphatase" evidence="5">
    <location>
        <begin position="171"/>
        <end position="326"/>
    </location>
</feature>
<keyword evidence="8" id="KW-1185">Reference proteome</keyword>
<gene>
    <name evidence="7" type="ORF">BSTOLATCC_MIC3811</name>
</gene>
<dbReference type="InterPro" id="IPR016130">
    <property type="entry name" value="Tyr_Pase_AS"/>
</dbReference>
<evidence type="ECO:0000256" key="1">
    <source>
        <dbReference type="ARBA" id="ARBA00007315"/>
    </source>
</evidence>
<evidence type="ECO:0000256" key="3">
    <source>
        <dbReference type="ARBA" id="ARBA00022801"/>
    </source>
</evidence>
<evidence type="ECO:0000313" key="8">
    <source>
        <dbReference type="Proteomes" id="UP001162131"/>
    </source>
</evidence>
<keyword evidence="4" id="KW-0904">Protein phosphatase</keyword>
<name>A0AAU9IBG2_9CILI</name>
<dbReference type="SUPFAM" id="SSF52799">
    <property type="entry name" value="(Phosphotyrosine protein) phosphatases II"/>
    <property type="match status" value="2"/>
</dbReference>
<proteinExistence type="inferred from homology"/>
<dbReference type="InterPro" id="IPR029260">
    <property type="entry name" value="DSPn"/>
</dbReference>
<dbReference type="PANTHER" id="PTHR23339">
    <property type="entry name" value="TYROSINE SPECIFIC PROTEIN PHOSPHATASE AND DUAL SPECIFICITY PROTEIN PHOSPHATASE"/>
    <property type="match status" value="1"/>
</dbReference>
<evidence type="ECO:0000256" key="4">
    <source>
        <dbReference type="ARBA" id="ARBA00022912"/>
    </source>
</evidence>
<dbReference type="InterPro" id="IPR057023">
    <property type="entry name" value="PTP-SAK"/>
</dbReference>